<evidence type="ECO:0000313" key="2">
    <source>
        <dbReference type="Proteomes" id="UP001364695"/>
    </source>
</evidence>
<comment type="caution">
    <text evidence="1">The sequence shown here is derived from an EMBL/GenBank/DDBJ whole genome shotgun (WGS) entry which is preliminary data.</text>
</comment>
<keyword evidence="2" id="KW-1185">Reference proteome</keyword>
<protein>
    <submittedName>
        <fullName evidence="1">Cytochrome b/b6 domain-containing protein</fullName>
    </submittedName>
</protein>
<proteinExistence type="predicted"/>
<evidence type="ECO:0000313" key="1">
    <source>
        <dbReference type="EMBL" id="MEJ7138977.1"/>
    </source>
</evidence>
<dbReference type="EMBL" id="JAWDIE010000017">
    <property type="protein sequence ID" value="MEJ7138977.1"/>
    <property type="molecule type" value="Genomic_DNA"/>
</dbReference>
<gene>
    <name evidence="1" type="ORF">RV045_11135</name>
</gene>
<dbReference type="Proteomes" id="UP001364695">
    <property type="component" value="Unassembled WGS sequence"/>
</dbReference>
<organism evidence="1 2">
    <name type="scientific">Amphibiibacter pelophylacis</name>
    <dbReference type="NCBI Taxonomy" id="1799477"/>
    <lineage>
        <taxon>Bacteria</taxon>
        <taxon>Pseudomonadati</taxon>
        <taxon>Pseudomonadota</taxon>
        <taxon>Betaproteobacteria</taxon>
        <taxon>Burkholderiales</taxon>
        <taxon>Sphaerotilaceae</taxon>
        <taxon>Amphibiibacter</taxon>
    </lineage>
</organism>
<sequence>MKRITVWDPLVRITHWCVAALVLSNLFNPWINEGSQWHRWSGYAACTLVAIRLIWGFVGTRHARFSDWFPWPSKVLAYVRATLRGQHPEFIGHNPLGSVMMLALWAMILTMGVSGYMMGLDEWYGVEWLENVHEYTAWLIQISVVLHVLAAIVGSKQVGYNLIASMIHGKKPLPAANDEAMNKP</sequence>
<reference evidence="1" key="1">
    <citation type="submission" date="2023-10" db="EMBL/GenBank/DDBJ databases">
        <title>Amphibacter perezi, gen. nov., sp. nov. a novel taxa of the family Comamonadaceae, class Betaproteobacteria isolated from the skin microbiota of Pelophylax perezi from different populations.</title>
        <authorList>
            <person name="Costa S."/>
            <person name="Proenca D.N."/>
            <person name="Lopes I."/>
            <person name="Morais P.V."/>
        </authorList>
    </citation>
    <scope>NUCLEOTIDE SEQUENCE</scope>
    <source>
        <strain evidence="1">SL12-8</strain>
    </source>
</reference>
<accession>A0ACC6P475</accession>
<name>A0ACC6P475_9BURK</name>